<dbReference type="Proteomes" id="UP000765509">
    <property type="component" value="Unassembled WGS sequence"/>
</dbReference>
<comment type="caution">
    <text evidence="2">The sequence shown here is derived from an EMBL/GenBank/DDBJ whole genome shotgun (WGS) entry which is preliminary data.</text>
</comment>
<organism evidence="2 3">
    <name type="scientific">Austropuccinia psidii MF-1</name>
    <dbReference type="NCBI Taxonomy" id="1389203"/>
    <lineage>
        <taxon>Eukaryota</taxon>
        <taxon>Fungi</taxon>
        <taxon>Dikarya</taxon>
        <taxon>Basidiomycota</taxon>
        <taxon>Pucciniomycotina</taxon>
        <taxon>Pucciniomycetes</taxon>
        <taxon>Pucciniales</taxon>
        <taxon>Sphaerophragmiaceae</taxon>
        <taxon>Austropuccinia</taxon>
    </lineage>
</organism>
<accession>A0A9Q3DQ74</accession>
<keyword evidence="3" id="KW-1185">Reference proteome</keyword>
<evidence type="ECO:0008006" key="4">
    <source>
        <dbReference type="Google" id="ProtNLM"/>
    </source>
</evidence>
<dbReference type="EMBL" id="AVOT02018031">
    <property type="protein sequence ID" value="MBW0504621.1"/>
    <property type="molecule type" value="Genomic_DNA"/>
</dbReference>
<feature type="signal peptide" evidence="1">
    <location>
        <begin position="1"/>
        <end position="22"/>
    </location>
</feature>
<evidence type="ECO:0000256" key="1">
    <source>
        <dbReference type="SAM" id="SignalP"/>
    </source>
</evidence>
<sequence length="125" mass="13836">MPTILVLHMKILTLVLIPCSSSHTNPCASPGYQRFTLKSLCLSRILAVHRKILMPVHVPNNSNSSLHGGRLLTIPTIPDACTGSQQFKQLLVLVHIPNHSNSSSLRCRMMTLNMQILTLVQLCDN</sequence>
<evidence type="ECO:0000313" key="2">
    <source>
        <dbReference type="EMBL" id="MBW0504621.1"/>
    </source>
</evidence>
<evidence type="ECO:0000313" key="3">
    <source>
        <dbReference type="Proteomes" id="UP000765509"/>
    </source>
</evidence>
<name>A0A9Q3DQ74_9BASI</name>
<dbReference type="AlphaFoldDB" id="A0A9Q3DQ74"/>
<reference evidence="2" key="1">
    <citation type="submission" date="2021-03" db="EMBL/GenBank/DDBJ databases">
        <title>Draft genome sequence of rust myrtle Austropuccinia psidii MF-1, a brazilian biotype.</title>
        <authorList>
            <person name="Quecine M.C."/>
            <person name="Pachon D.M.R."/>
            <person name="Bonatelli M.L."/>
            <person name="Correr F.H."/>
            <person name="Franceschini L.M."/>
            <person name="Leite T.F."/>
            <person name="Margarido G.R.A."/>
            <person name="Almeida C.A."/>
            <person name="Ferrarezi J.A."/>
            <person name="Labate C.A."/>
        </authorList>
    </citation>
    <scope>NUCLEOTIDE SEQUENCE</scope>
    <source>
        <strain evidence="2">MF-1</strain>
    </source>
</reference>
<proteinExistence type="predicted"/>
<feature type="chain" id="PRO_5040429061" description="Secreted protein" evidence="1">
    <location>
        <begin position="23"/>
        <end position="125"/>
    </location>
</feature>
<keyword evidence="1" id="KW-0732">Signal</keyword>
<gene>
    <name evidence="2" type="ORF">O181_044336</name>
</gene>
<protein>
    <recommendedName>
        <fullName evidence="4">Secreted protein</fullName>
    </recommendedName>
</protein>